<dbReference type="InterPro" id="IPR058534">
    <property type="entry name" value="YjdF"/>
</dbReference>
<dbReference type="PIRSF" id="PIRSF020606">
    <property type="entry name" value="UCP020606"/>
    <property type="match status" value="1"/>
</dbReference>
<dbReference type="AlphaFoldDB" id="M4NQT8"/>
<name>M4NQT8_9GAMM</name>
<feature type="transmembrane region" description="Helical" evidence="1">
    <location>
        <begin position="190"/>
        <end position="208"/>
    </location>
</feature>
<reference evidence="2 3" key="1">
    <citation type="submission" date="2012-04" db="EMBL/GenBank/DDBJ databases">
        <title>Complete genome of Rhodanobacter sp. 2APBS1.</title>
        <authorList>
            <consortium name="US DOE Joint Genome Institute"/>
            <person name="Huntemann M."/>
            <person name="Wei C.-L."/>
            <person name="Han J."/>
            <person name="Detter J.C."/>
            <person name="Han C."/>
            <person name="Tapia R."/>
            <person name="Munk A.C.C."/>
            <person name="Chen A."/>
            <person name="Krypides N."/>
            <person name="Mavromatis K."/>
            <person name="Markowitz V."/>
            <person name="Szeto E."/>
            <person name="Ivanova N."/>
            <person name="Mikhailova N."/>
            <person name="Ovchinnikova G."/>
            <person name="Pagani I."/>
            <person name="Pati A."/>
            <person name="Goodwin L."/>
            <person name="Peters L."/>
            <person name="Pitluck S."/>
            <person name="Woyke T."/>
            <person name="Prakash O."/>
            <person name="Elkins J."/>
            <person name="Brown S."/>
            <person name="Palumbo A."/>
            <person name="Hemme C."/>
            <person name="Zhou J."/>
            <person name="Watson D."/>
            <person name="Jardine P."/>
            <person name="Kostka J."/>
            <person name="Green S."/>
        </authorList>
    </citation>
    <scope>NUCLEOTIDE SEQUENCE [LARGE SCALE GENOMIC DNA]</scope>
    <source>
        <strain evidence="2 3">2APBS1</strain>
    </source>
</reference>
<evidence type="ECO:0000313" key="2">
    <source>
        <dbReference type="EMBL" id="AGG89956.1"/>
    </source>
</evidence>
<sequence precursor="true">MNERPGKEGSRFPLLLLAVFLVAAVALGIAPRYRQDWLMENVLVLLVLPALVLGFRRLRFSNASYAALFAFLLLHEIGAHYTYSEVPWDQWFAALFGFSLDAALGLSRNHFDRAIHFAYGLLVTPAVVELVAARTSSPGAWRWIVPVSLMTASSTLYELFEWAAAVGFGGDLGVAYLGTQGDPWDAQQDMLLALLGSLAAVAVLAGVARRRRRRNAVTTPTPNGSAHR</sequence>
<keyword evidence="1" id="KW-0812">Transmembrane</keyword>
<organism evidence="2 3">
    <name type="scientific">Rhodanobacter denitrificans</name>
    <dbReference type="NCBI Taxonomy" id="666685"/>
    <lineage>
        <taxon>Bacteria</taxon>
        <taxon>Pseudomonadati</taxon>
        <taxon>Pseudomonadota</taxon>
        <taxon>Gammaproteobacteria</taxon>
        <taxon>Lysobacterales</taxon>
        <taxon>Rhodanobacteraceae</taxon>
        <taxon>Rhodanobacter</taxon>
    </lineage>
</organism>
<evidence type="ECO:0000256" key="1">
    <source>
        <dbReference type="SAM" id="Phobius"/>
    </source>
</evidence>
<dbReference type="KEGG" id="rhd:R2APBS1_2880"/>
<dbReference type="Pfam" id="PF09997">
    <property type="entry name" value="DUF2238"/>
    <property type="match status" value="1"/>
</dbReference>
<accession>M4NQT8</accession>
<protein>
    <submittedName>
        <fullName evidence="2">Putative membrane protein</fullName>
    </submittedName>
</protein>
<feature type="transmembrane region" description="Helical" evidence="1">
    <location>
        <begin position="114"/>
        <end position="133"/>
    </location>
</feature>
<keyword evidence="1" id="KW-1133">Transmembrane helix</keyword>
<gene>
    <name evidence="2" type="ORF">R2APBS1_2880</name>
</gene>
<dbReference type="Proteomes" id="UP000011859">
    <property type="component" value="Chromosome"/>
</dbReference>
<dbReference type="HOGENOM" id="CLU_087528_2_0_6"/>
<proteinExistence type="predicted"/>
<feature type="transmembrane region" description="Helical" evidence="1">
    <location>
        <begin position="37"/>
        <end position="55"/>
    </location>
</feature>
<keyword evidence="3" id="KW-1185">Reference proteome</keyword>
<evidence type="ECO:0000313" key="3">
    <source>
        <dbReference type="Proteomes" id="UP000011859"/>
    </source>
</evidence>
<dbReference type="eggNOG" id="COG3647">
    <property type="taxonomic scope" value="Bacteria"/>
</dbReference>
<dbReference type="InterPro" id="IPR014509">
    <property type="entry name" value="YjdF-like"/>
</dbReference>
<dbReference type="EMBL" id="CP003470">
    <property type="protein sequence ID" value="AGG89956.1"/>
    <property type="molecule type" value="Genomic_DNA"/>
</dbReference>
<feature type="transmembrane region" description="Helical" evidence="1">
    <location>
        <begin position="12"/>
        <end position="31"/>
    </location>
</feature>
<keyword evidence="1" id="KW-0472">Membrane</keyword>
<dbReference type="RefSeq" id="WP_015448424.1">
    <property type="nucleotide sequence ID" value="NC_020541.1"/>
</dbReference>
<feature type="transmembrane region" description="Helical" evidence="1">
    <location>
        <begin position="62"/>
        <end position="82"/>
    </location>
</feature>